<keyword evidence="2 5" id="KW-0812">Transmembrane</keyword>
<evidence type="ECO:0000313" key="6">
    <source>
        <dbReference type="EMBL" id="MBO2455180.1"/>
    </source>
</evidence>
<feature type="transmembrane region" description="Helical" evidence="5">
    <location>
        <begin position="100"/>
        <end position="119"/>
    </location>
</feature>
<evidence type="ECO:0000256" key="4">
    <source>
        <dbReference type="ARBA" id="ARBA00023136"/>
    </source>
</evidence>
<gene>
    <name evidence="6" type="ORF">J4573_49400</name>
</gene>
<proteinExistence type="predicted"/>
<reference evidence="6" key="1">
    <citation type="submission" date="2021-03" db="EMBL/GenBank/DDBJ databases">
        <authorList>
            <person name="Kanchanasin P."/>
            <person name="Saeng-In P."/>
            <person name="Phongsopitanun W."/>
            <person name="Yuki M."/>
            <person name="Kudo T."/>
            <person name="Ohkuma M."/>
            <person name="Tanasupawat S."/>
        </authorList>
    </citation>
    <scope>NUCLEOTIDE SEQUENCE</scope>
    <source>
        <strain evidence="6">GKU 128</strain>
    </source>
</reference>
<evidence type="ECO:0000256" key="2">
    <source>
        <dbReference type="ARBA" id="ARBA00022692"/>
    </source>
</evidence>
<evidence type="ECO:0000256" key="5">
    <source>
        <dbReference type="SAM" id="Phobius"/>
    </source>
</evidence>
<evidence type="ECO:0000256" key="3">
    <source>
        <dbReference type="ARBA" id="ARBA00022989"/>
    </source>
</evidence>
<name>A0A939PMU8_9ACTN</name>
<organism evidence="6 7">
    <name type="scientific">Actinomadura barringtoniae</name>
    <dbReference type="NCBI Taxonomy" id="1427535"/>
    <lineage>
        <taxon>Bacteria</taxon>
        <taxon>Bacillati</taxon>
        <taxon>Actinomycetota</taxon>
        <taxon>Actinomycetes</taxon>
        <taxon>Streptosporangiales</taxon>
        <taxon>Thermomonosporaceae</taxon>
        <taxon>Actinomadura</taxon>
    </lineage>
</organism>
<dbReference type="Proteomes" id="UP000669179">
    <property type="component" value="Unassembled WGS sequence"/>
</dbReference>
<feature type="transmembrane region" description="Helical" evidence="5">
    <location>
        <begin position="6"/>
        <end position="25"/>
    </location>
</feature>
<comment type="subcellular location">
    <subcellularLocation>
        <location evidence="1">Membrane</location>
        <topology evidence="1">Multi-pass membrane protein</topology>
    </subcellularLocation>
</comment>
<feature type="transmembrane region" description="Helical" evidence="5">
    <location>
        <begin position="46"/>
        <end position="66"/>
    </location>
</feature>
<keyword evidence="7" id="KW-1185">Reference proteome</keyword>
<keyword evidence="3 5" id="KW-1133">Transmembrane helix</keyword>
<dbReference type="EMBL" id="JAGEOJ010000033">
    <property type="protein sequence ID" value="MBO2455180.1"/>
    <property type="molecule type" value="Genomic_DNA"/>
</dbReference>
<dbReference type="Pfam" id="PF13564">
    <property type="entry name" value="DoxX_2"/>
    <property type="match status" value="1"/>
</dbReference>
<feature type="transmembrane region" description="Helical" evidence="5">
    <location>
        <begin position="72"/>
        <end position="93"/>
    </location>
</feature>
<dbReference type="InterPro" id="IPR032808">
    <property type="entry name" value="DoxX"/>
</dbReference>
<evidence type="ECO:0000256" key="1">
    <source>
        <dbReference type="ARBA" id="ARBA00004141"/>
    </source>
</evidence>
<dbReference type="GO" id="GO:0016020">
    <property type="term" value="C:membrane"/>
    <property type="evidence" value="ECO:0007669"/>
    <property type="project" value="UniProtKB-SubCell"/>
</dbReference>
<evidence type="ECO:0000313" key="7">
    <source>
        <dbReference type="Proteomes" id="UP000669179"/>
    </source>
</evidence>
<dbReference type="RefSeq" id="WP_208263408.1">
    <property type="nucleotide sequence ID" value="NZ_JAGEOJ010000033.1"/>
</dbReference>
<keyword evidence="4 5" id="KW-0472">Membrane</keyword>
<accession>A0A939PMU8</accession>
<sequence>MNVALWVGQALLAVVFAYSGALKVSQSKEKLVKMGQTGVAVFPVPLLRFVASCELLGAVGVTVPWLTDTAPVLTPLAAAGFMAIMVGAIAAHARLHEPRNVAATSLVLVVAAVVAAGRFGGM</sequence>
<comment type="caution">
    <text evidence="6">The sequence shown here is derived from an EMBL/GenBank/DDBJ whole genome shotgun (WGS) entry which is preliminary data.</text>
</comment>
<dbReference type="AlphaFoldDB" id="A0A939PMU8"/>
<protein>
    <submittedName>
        <fullName evidence="6">DoxX family protein</fullName>
    </submittedName>
</protein>